<protein>
    <recommendedName>
        <fullName evidence="3">SWIM-type domain-containing protein</fullName>
    </recommendedName>
</protein>
<feature type="compositionally biased region" description="Polar residues" evidence="2">
    <location>
        <begin position="390"/>
        <end position="400"/>
    </location>
</feature>
<feature type="domain" description="SWIM-type" evidence="3">
    <location>
        <begin position="171"/>
        <end position="203"/>
    </location>
</feature>
<evidence type="ECO:0000313" key="5">
    <source>
        <dbReference type="Proteomes" id="UP000251314"/>
    </source>
</evidence>
<reference evidence="4 5" key="1">
    <citation type="submission" date="2018-01" db="EMBL/GenBank/DDBJ databases">
        <title>Draft genome of the strawberry crown rot pathogen Phytophthora cactorum.</title>
        <authorList>
            <person name="Armitage A.D."/>
            <person name="Lysoe E."/>
            <person name="Nellist C.F."/>
            <person name="Harrison R.J."/>
            <person name="Brurberg M.B."/>
        </authorList>
    </citation>
    <scope>NUCLEOTIDE SEQUENCE [LARGE SCALE GENOMIC DNA]</scope>
    <source>
        <strain evidence="4 5">10300</strain>
    </source>
</reference>
<dbReference type="PANTHER" id="PTHR31569:SF4">
    <property type="entry name" value="SWIM-TYPE DOMAIN-CONTAINING PROTEIN"/>
    <property type="match status" value="1"/>
</dbReference>
<dbReference type="OrthoDB" id="110338at2759"/>
<feature type="compositionally biased region" description="Basic and acidic residues" evidence="2">
    <location>
        <begin position="366"/>
        <end position="383"/>
    </location>
</feature>
<comment type="caution">
    <text evidence="4">The sequence shown here is derived from an EMBL/GenBank/DDBJ whole genome shotgun (WGS) entry which is preliminary data.</text>
</comment>
<dbReference type="InterPro" id="IPR052579">
    <property type="entry name" value="Zinc_finger_SWIM"/>
</dbReference>
<evidence type="ECO:0000259" key="3">
    <source>
        <dbReference type="PROSITE" id="PS50966"/>
    </source>
</evidence>
<feature type="region of interest" description="Disordered" evidence="2">
    <location>
        <begin position="312"/>
        <end position="336"/>
    </location>
</feature>
<keyword evidence="1" id="KW-0863">Zinc-finger</keyword>
<evidence type="ECO:0000256" key="2">
    <source>
        <dbReference type="SAM" id="MobiDB-lite"/>
    </source>
</evidence>
<gene>
    <name evidence="4" type="ORF">PC110_g16999</name>
</gene>
<sequence length="448" mass="49497">MSLLVYAKSEQEYEDAKGAMLEKIGGNETHPLYKTFEENWDNSQDQWVSYKRGNVPHLTNNTNNRIESKSGKIKDVIKDTFTIDELVSTLITLQEYTEEQYIAEYNRVGGRSSGLNENPEIASLALQISEFALKPVSEEHALATGPDADYTVNIGSAATATVTSGRTASTYEVDTARSHCRCAFMKTCLLPCRHVMFVRSKCNYETVIPPMHFFSTRLIVHSPVNNITEGEVSPGGLRQVSCGPLPSDKALSSSSKYIDAKALAEKIVDRIALQSTPTYRVALQWLQDFYEARNAGTVVGFTQREDTLFPGLSQSSQVLGPSDGEQPSTKVEEQVGTDDQVDNALEADDHQGDIHADNQVNQEDLNGGKDAEAEKKSTERAEKDDEPNETKNAPKTQKNQSDSEKKSGVVTWKFADRPLVNGMTKAQRKRAKAKAKENHLLARALAAK</sequence>
<dbReference type="EMBL" id="MJFZ01000633">
    <property type="protein sequence ID" value="RAW26608.1"/>
    <property type="molecule type" value="Genomic_DNA"/>
</dbReference>
<keyword evidence="1" id="KW-0479">Metal-binding</keyword>
<dbReference type="InterPro" id="IPR007527">
    <property type="entry name" value="Znf_SWIM"/>
</dbReference>
<feature type="region of interest" description="Disordered" evidence="2">
    <location>
        <begin position="349"/>
        <end position="412"/>
    </location>
</feature>
<dbReference type="GO" id="GO:0008270">
    <property type="term" value="F:zinc ion binding"/>
    <property type="evidence" value="ECO:0007669"/>
    <property type="project" value="UniProtKB-KW"/>
</dbReference>
<name>A0A329RU09_9STRA</name>
<keyword evidence="1" id="KW-0862">Zinc</keyword>
<dbReference type="STRING" id="29920.A0A329RU09"/>
<dbReference type="PROSITE" id="PS50966">
    <property type="entry name" value="ZF_SWIM"/>
    <property type="match status" value="1"/>
</dbReference>
<proteinExistence type="predicted"/>
<accession>A0A329RU09</accession>
<dbReference type="Proteomes" id="UP000251314">
    <property type="component" value="Unassembled WGS sequence"/>
</dbReference>
<organism evidence="4 5">
    <name type="scientific">Phytophthora cactorum</name>
    <dbReference type="NCBI Taxonomy" id="29920"/>
    <lineage>
        <taxon>Eukaryota</taxon>
        <taxon>Sar</taxon>
        <taxon>Stramenopiles</taxon>
        <taxon>Oomycota</taxon>
        <taxon>Peronosporomycetes</taxon>
        <taxon>Peronosporales</taxon>
        <taxon>Peronosporaceae</taxon>
        <taxon>Phytophthora</taxon>
    </lineage>
</organism>
<evidence type="ECO:0000256" key="1">
    <source>
        <dbReference type="PROSITE-ProRule" id="PRU00325"/>
    </source>
</evidence>
<feature type="compositionally biased region" description="Polar residues" evidence="2">
    <location>
        <begin position="312"/>
        <end position="329"/>
    </location>
</feature>
<dbReference type="VEuPathDB" id="FungiDB:PC110_g16999"/>
<keyword evidence="5" id="KW-1185">Reference proteome</keyword>
<dbReference type="AlphaFoldDB" id="A0A329RU09"/>
<evidence type="ECO:0000313" key="4">
    <source>
        <dbReference type="EMBL" id="RAW26608.1"/>
    </source>
</evidence>
<dbReference type="PANTHER" id="PTHR31569">
    <property type="entry name" value="SWIM-TYPE DOMAIN-CONTAINING PROTEIN"/>
    <property type="match status" value="1"/>
</dbReference>